<evidence type="ECO:0000313" key="3">
    <source>
        <dbReference type="Proteomes" id="UP000324800"/>
    </source>
</evidence>
<protein>
    <submittedName>
        <fullName evidence="2">Uncharacterized protein</fullName>
    </submittedName>
</protein>
<gene>
    <name evidence="2" type="ORF">EZS28_005701</name>
</gene>
<feature type="region of interest" description="Disordered" evidence="1">
    <location>
        <begin position="115"/>
        <end position="137"/>
    </location>
</feature>
<evidence type="ECO:0000256" key="1">
    <source>
        <dbReference type="SAM" id="MobiDB-lite"/>
    </source>
</evidence>
<sequence>MSHLLKSNFKPQALAELDLEISDDKESSNDLIDDSLVINEQLPFEFNELNNPNKTQNFMFDEDATLSDSEIPQKQQNGFELPPALAQELQISLDQLLQNNYVISDFLKNYYSPNVKQSDKNNNELNSQHQKSDKQQNIENTEISIPLQLPEIPSNFLANIRKHSEFQLPTSFARFQSKIAQIRKFKDKIFKPKHSVLLDQLQRWPNPQYEVIPIIPQFQQETSSDQTTDSLPTKKDDIQKPKQQKQRTGSTKRGRPGLLDRTFGLWHLERSNNVVSVLPPPSNIYTARGMRAFALPESLRKVEKEMKDEEKRKQMQFKYRPIQTAAKALPATNNPHQMHKKTLKAMFNLQKLQLNLMKDLGLKLDQGRSQCSRIISRRRLGKN</sequence>
<feature type="compositionally biased region" description="Basic residues" evidence="1">
    <location>
        <begin position="242"/>
        <end position="255"/>
    </location>
</feature>
<proteinExistence type="predicted"/>
<organism evidence="2 3">
    <name type="scientific">Streblomastix strix</name>
    <dbReference type="NCBI Taxonomy" id="222440"/>
    <lineage>
        <taxon>Eukaryota</taxon>
        <taxon>Metamonada</taxon>
        <taxon>Preaxostyla</taxon>
        <taxon>Oxymonadida</taxon>
        <taxon>Streblomastigidae</taxon>
        <taxon>Streblomastix</taxon>
    </lineage>
</organism>
<dbReference type="Proteomes" id="UP000324800">
    <property type="component" value="Unassembled WGS sequence"/>
</dbReference>
<name>A0A5J4WVF0_9EUKA</name>
<dbReference type="AlphaFoldDB" id="A0A5J4WVF0"/>
<feature type="compositionally biased region" description="Polar residues" evidence="1">
    <location>
        <begin position="218"/>
        <end position="231"/>
    </location>
</feature>
<evidence type="ECO:0000313" key="2">
    <source>
        <dbReference type="EMBL" id="KAA6398773.1"/>
    </source>
</evidence>
<reference evidence="2 3" key="1">
    <citation type="submission" date="2019-03" db="EMBL/GenBank/DDBJ databases">
        <title>Single cell metagenomics reveals metabolic interactions within the superorganism composed of flagellate Streblomastix strix and complex community of Bacteroidetes bacteria on its surface.</title>
        <authorList>
            <person name="Treitli S.C."/>
            <person name="Kolisko M."/>
            <person name="Husnik F."/>
            <person name="Keeling P."/>
            <person name="Hampl V."/>
        </authorList>
    </citation>
    <scope>NUCLEOTIDE SEQUENCE [LARGE SCALE GENOMIC DNA]</scope>
    <source>
        <strain evidence="2">ST1C</strain>
    </source>
</reference>
<comment type="caution">
    <text evidence="2">The sequence shown here is derived from an EMBL/GenBank/DDBJ whole genome shotgun (WGS) entry which is preliminary data.</text>
</comment>
<dbReference type="EMBL" id="SNRW01000884">
    <property type="protein sequence ID" value="KAA6398773.1"/>
    <property type="molecule type" value="Genomic_DNA"/>
</dbReference>
<accession>A0A5J4WVF0</accession>
<feature type="region of interest" description="Disordered" evidence="1">
    <location>
        <begin position="218"/>
        <end position="258"/>
    </location>
</feature>